<dbReference type="PANTHER" id="PTHR43085:SF1">
    <property type="entry name" value="PSEUDOURIDINE KINASE-RELATED"/>
    <property type="match status" value="1"/>
</dbReference>
<evidence type="ECO:0000313" key="7">
    <source>
        <dbReference type="EMBL" id="MBR8671396.1"/>
    </source>
</evidence>
<dbReference type="SUPFAM" id="SSF53613">
    <property type="entry name" value="Ribokinase-like"/>
    <property type="match status" value="1"/>
</dbReference>
<dbReference type="Gene3D" id="3.40.1190.20">
    <property type="match status" value="1"/>
</dbReference>
<dbReference type="PROSITE" id="PS00584">
    <property type="entry name" value="PFKB_KINASES_2"/>
    <property type="match status" value="1"/>
</dbReference>
<evidence type="ECO:0000256" key="2">
    <source>
        <dbReference type="ARBA" id="ARBA00022679"/>
    </source>
</evidence>
<sequence>MDVISIGETMVLFTPNILGKIRYANQYTSRIAGAETNTLIGLAKLGHKAGWISRLGRDEFGELILNTVRGEGVDVSKVVMDDEAPTGILFKEIINQDSVNIYYYRKDSAASRLSPADLDKTYMANAKYLYLSGITPALSPSCRKTVFESINMAKDNGLKIVFDPNIRRKLWEDEEAREVILEIAGKSDIVLPGVSECEFLFGTRDYEQAVQSFHEAGAETVIVKLGDKGAYYSTFDSKGYIDSYSVKAVIDPVGAGDGFAAGVLSGFLDGLTISEAVKRGCAIGAMVCSTNGDIEGLPSKRELYQFSDSNLKDEVNR</sequence>
<gene>
    <name evidence="7" type="ORF">KD144_17815</name>
</gene>
<dbReference type="GO" id="GO:0005524">
    <property type="term" value="F:ATP binding"/>
    <property type="evidence" value="ECO:0007669"/>
    <property type="project" value="UniProtKB-KW"/>
</dbReference>
<keyword evidence="5" id="KW-0067">ATP-binding</keyword>
<comment type="caution">
    <text evidence="7">The sequence shown here is derived from an EMBL/GenBank/DDBJ whole genome shotgun (WGS) entry which is preliminary data.</text>
</comment>
<keyword evidence="4 7" id="KW-0418">Kinase</keyword>
<proteinExistence type="inferred from homology"/>
<accession>A0A941GEG8</accession>
<reference evidence="7" key="1">
    <citation type="submission" date="2021-04" db="EMBL/GenBank/DDBJ databases">
        <title>Genomic analysis of electroactive and textile dye degrading Bacillus circulans strain: DC10 isolated from constructed wetland-microbial fuel cells treating textile dye wastewaters.</title>
        <authorList>
            <person name="Patel D.U."/>
            <person name="Desai C.R."/>
        </authorList>
    </citation>
    <scope>NUCLEOTIDE SEQUENCE</scope>
    <source>
        <strain evidence="7">DC10</strain>
    </source>
</reference>
<dbReference type="AlphaFoldDB" id="A0A941GEG8"/>
<dbReference type="GO" id="GO:0016301">
    <property type="term" value="F:kinase activity"/>
    <property type="evidence" value="ECO:0007669"/>
    <property type="project" value="UniProtKB-KW"/>
</dbReference>
<evidence type="ECO:0000256" key="4">
    <source>
        <dbReference type="ARBA" id="ARBA00022777"/>
    </source>
</evidence>
<dbReference type="Pfam" id="PF00294">
    <property type="entry name" value="PfkB"/>
    <property type="match status" value="1"/>
</dbReference>
<comment type="similarity">
    <text evidence="1">Belongs to the carbohydrate kinase PfkB family.</text>
</comment>
<protein>
    <submittedName>
        <fullName evidence="7">Sugar kinase</fullName>
    </submittedName>
</protein>
<dbReference type="InterPro" id="IPR029056">
    <property type="entry name" value="Ribokinase-like"/>
</dbReference>
<name>A0A941GEG8_NIACI</name>
<dbReference type="InterPro" id="IPR011611">
    <property type="entry name" value="PfkB_dom"/>
</dbReference>
<dbReference type="EMBL" id="JAGTPX010000021">
    <property type="protein sequence ID" value="MBR8671396.1"/>
    <property type="molecule type" value="Genomic_DNA"/>
</dbReference>
<dbReference type="PANTHER" id="PTHR43085">
    <property type="entry name" value="HEXOKINASE FAMILY MEMBER"/>
    <property type="match status" value="1"/>
</dbReference>
<dbReference type="InterPro" id="IPR050306">
    <property type="entry name" value="PfkB_Carbo_kinase"/>
</dbReference>
<evidence type="ECO:0000256" key="1">
    <source>
        <dbReference type="ARBA" id="ARBA00010688"/>
    </source>
</evidence>
<feature type="domain" description="Carbohydrate kinase PfkB" evidence="6">
    <location>
        <begin position="3"/>
        <end position="299"/>
    </location>
</feature>
<dbReference type="RefSeq" id="WP_212120500.1">
    <property type="nucleotide sequence ID" value="NZ_JAGTPX020000018.1"/>
</dbReference>
<dbReference type="InterPro" id="IPR002173">
    <property type="entry name" value="Carboh/pur_kinase_PfkB_CS"/>
</dbReference>
<keyword evidence="2" id="KW-0808">Transferase</keyword>
<organism evidence="7">
    <name type="scientific">Niallia circulans</name>
    <name type="common">Bacillus circulans</name>
    <dbReference type="NCBI Taxonomy" id="1397"/>
    <lineage>
        <taxon>Bacteria</taxon>
        <taxon>Bacillati</taxon>
        <taxon>Bacillota</taxon>
        <taxon>Bacilli</taxon>
        <taxon>Bacillales</taxon>
        <taxon>Bacillaceae</taxon>
        <taxon>Niallia</taxon>
    </lineage>
</organism>
<evidence type="ECO:0000259" key="6">
    <source>
        <dbReference type="Pfam" id="PF00294"/>
    </source>
</evidence>
<dbReference type="CDD" id="cd01166">
    <property type="entry name" value="KdgK"/>
    <property type="match status" value="1"/>
</dbReference>
<evidence type="ECO:0000256" key="5">
    <source>
        <dbReference type="ARBA" id="ARBA00022840"/>
    </source>
</evidence>
<keyword evidence="3" id="KW-0547">Nucleotide-binding</keyword>
<evidence type="ECO:0000256" key="3">
    <source>
        <dbReference type="ARBA" id="ARBA00022741"/>
    </source>
</evidence>